<feature type="domain" description="PAC" evidence="5">
    <location>
        <begin position="298"/>
        <end position="350"/>
    </location>
</feature>
<evidence type="ECO:0000256" key="3">
    <source>
        <dbReference type="SAM" id="Phobius"/>
    </source>
</evidence>
<evidence type="ECO:0000313" key="11">
    <source>
        <dbReference type="Proteomes" id="UP000239648"/>
    </source>
</evidence>
<dbReference type="CDD" id="cd00130">
    <property type="entry name" value="PAS"/>
    <property type="match status" value="3"/>
</dbReference>
<dbReference type="InterPro" id="IPR000014">
    <property type="entry name" value="PAS"/>
</dbReference>
<reference evidence="8 11" key="1">
    <citation type="submission" date="2018-02" db="EMBL/GenBank/DDBJ databases">
        <title>Deep subsurface shale carbon reservoir microbial communities from Ohio and West Virginia, USA.</title>
        <authorList>
            <person name="Wrighton K."/>
        </authorList>
    </citation>
    <scope>NUCLEOTIDE SEQUENCE [LARGE SCALE GENOMIC DNA]</scope>
    <source>
        <strain evidence="8 11">UTICA-S1B6</strain>
    </source>
</reference>
<dbReference type="InterPro" id="IPR001633">
    <property type="entry name" value="EAL_dom"/>
</dbReference>
<evidence type="ECO:0000313" key="8">
    <source>
        <dbReference type="EMBL" id="PPK52816.1"/>
    </source>
</evidence>
<dbReference type="PANTHER" id="PTHR44757:SF2">
    <property type="entry name" value="BIOFILM ARCHITECTURE MAINTENANCE PROTEIN MBAA"/>
    <property type="match status" value="1"/>
</dbReference>
<sequence>MFFSPLSLRWLRSLLVAVVLSMVLMLTSLASVVAKGPDFEQVFLESGIPMLLIEPDTGRLVEANAAAADFYGYPVSTLQQMTIQQINTFTEEQVAQERRLARDEGRNYFIFRHRLADGEIRTVEVHSRPYEFDGRRLLFSVINDITPGRHESQDLWHYQSRLEEMVDAQIAELERTRLQQIWLLAGVLLAQAIVIGLLALNIRRRRQLEKERKKATEALRYSTERLAEAQRIAQVGSWELDYSGGRYRLTCSEEMFRILELDPQTTDCYRQALLRIHPDDRPLVFDAYQSAAQTGESYEIGHRLKMPDGRIKYVQLRGEAVSQAKGASRKTLGTVQDTTEHQLTQNSLTALASTFAGLEGEDFYRAVSRHLVEALGLDYAFVARFGHHFNQASVLAGWAGQQSIDPFSYSLKGTPCSDVLCQKLLLLPEGARQAYPDDALLVEMGVESYIGSVLFDKNRQPMGLLVGMSRSPMLQKELVRILVQLFVDRVSAEMQRSEAESLIERADRYRQIVLKFSSRFINLPLNQVNSAVHEAFEEVGTFIGADRCYLFTYDFDRGTMSNTYEWCADEVSAQIDHSQDLPLDEMREWTERHDRGQPMIIPSVAELPDGYLKQCLQRQSVKSLVNLPLMSEGQCVGFVGVDSVIEEEKFGEPTVELLRLFANLLVNIEQRRRNESELRLSASVFDNANEGIMITDAEHRIVSVNAAFTRTTGYPAEEVLGHTPVILNSGYHSKVFHRKMSKALERQGHWEGEVWNRHKDGQLYTVLQKVSALKNESGQLQGYVSLLTDITTLKQQQKQLEQIAHFDPLTGLPNRTLLADRLQQAMAQSLRHGTSIAVVFIDLDGFKAVNDTHSHAVGDQLLVQVARQMKSGMRAEDTLARLGGDEFVAVLLDLDVPEDSIEAIDRLLAAAAEPVILDGLELSVSASIGVAFYPQSESLEPDQLLRQADQAMYQAKQAGKNRYCLFDAERERAVRDQHESLERIREALANEELVLYYQPKVNMRTGEVIGAEALVRWQHPERGLLPPANFLPVIENTSVAIELGNWVMRTAMDQIVRWKESGLHLPVSINIDAIHLQHSDFMDWLTAELERRPALEAGDLELEILETAALGDIVQVSNIITACNELGVGFALDDFGTGYSSLTYLKRLPAQLLKIDRSFVRDMLEDPDDLAILEGVIRLAEAFRRNVIAEGVETEAHCQSLLALGCEWGQGYAIAKPMAADALHTWVTNRLGDD</sequence>
<evidence type="ECO:0000256" key="1">
    <source>
        <dbReference type="ARBA" id="ARBA00001946"/>
    </source>
</evidence>
<dbReference type="PANTHER" id="PTHR44757">
    <property type="entry name" value="DIGUANYLATE CYCLASE DGCP"/>
    <property type="match status" value="1"/>
</dbReference>
<evidence type="ECO:0000259" key="7">
    <source>
        <dbReference type="PROSITE" id="PS50887"/>
    </source>
</evidence>
<dbReference type="SMART" id="SM00065">
    <property type="entry name" value="GAF"/>
    <property type="match status" value="1"/>
</dbReference>
<dbReference type="CDD" id="cd01949">
    <property type="entry name" value="GGDEF"/>
    <property type="match status" value="1"/>
</dbReference>
<dbReference type="Gene3D" id="3.30.450.40">
    <property type="match status" value="1"/>
</dbReference>
<dbReference type="InterPro" id="IPR035919">
    <property type="entry name" value="EAL_sf"/>
</dbReference>
<gene>
    <name evidence="9" type="ORF">B0H24_100439</name>
    <name evidence="8" type="ORF">BY455_104137</name>
</gene>
<keyword evidence="3" id="KW-0472">Membrane</keyword>
<dbReference type="Gene3D" id="2.10.70.100">
    <property type="match status" value="1"/>
</dbReference>
<dbReference type="GO" id="GO:0003824">
    <property type="term" value="F:catalytic activity"/>
    <property type="evidence" value="ECO:0007669"/>
    <property type="project" value="UniProtKB-ARBA"/>
</dbReference>
<dbReference type="SUPFAM" id="SSF55785">
    <property type="entry name" value="PYP-like sensor domain (PAS domain)"/>
    <property type="match status" value="3"/>
</dbReference>
<dbReference type="Pfam" id="PF01590">
    <property type="entry name" value="GAF"/>
    <property type="match status" value="1"/>
</dbReference>
<dbReference type="PROSITE" id="PS50113">
    <property type="entry name" value="PAC"/>
    <property type="match status" value="2"/>
</dbReference>
<feature type="domain" description="PAC" evidence="5">
    <location>
        <begin position="748"/>
        <end position="802"/>
    </location>
</feature>
<evidence type="ECO:0000259" key="5">
    <source>
        <dbReference type="PROSITE" id="PS50113"/>
    </source>
</evidence>
<dbReference type="Pfam" id="PF08447">
    <property type="entry name" value="PAS_3"/>
    <property type="match status" value="1"/>
</dbReference>
<dbReference type="SMART" id="SM00086">
    <property type="entry name" value="PAC"/>
    <property type="match status" value="3"/>
</dbReference>
<organism evidence="9 10">
    <name type="scientific">Marinobacter persicus</name>
    <dbReference type="NCBI Taxonomy" id="930118"/>
    <lineage>
        <taxon>Bacteria</taxon>
        <taxon>Pseudomonadati</taxon>
        <taxon>Pseudomonadota</taxon>
        <taxon>Gammaproteobacteria</taxon>
        <taxon>Pseudomonadales</taxon>
        <taxon>Marinobacteraceae</taxon>
        <taxon>Marinobacter</taxon>
    </lineage>
</organism>
<dbReference type="FunFam" id="3.30.70.270:FF:000001">
    <property type="entry name" value="Diguanylate cyclase domain protein"/>
    <property type="match status" value="1"/>
</dbReference>
<dbReference type="SMART" id="SM00052">
    <property type="entry name" value="EAL"/>
    <property type="match status" value="1"/>
</dbReference>
<dbReference type="InterPro" id="IPR029016">
    <property type="entry name" value="GAF-like_dom_sf"/>
</dbReference>
<dbReference type="Pfam" id="PF00990">
    <property type="entry name" value="GGDEF"/>
    <property type="match status" value="1"/>
</dbReference>
<proteinExistence type="predicted"/>
<dbReference type="SUPFAM" id="SSF55781">
    <property type="entry name" value="GAF domain-like"/>
    <property type="match status" value="2"/>
</dbReference>
<dbReference type="InterPro" id="IPR000160">
    <property type="entry name" value="GGDEF_dom"/>
</dbReference>
<feature type="domain" description="PAS" evidence="4">
    <location>
        <begin position="677"/>
        <end position="725"/>
    </location>
</feature>
<dbReference type="Gene3D" id="3.30.450.20">
    <property type="entry name" value="PAS domain"/>
    <property type="match status" value="3"/>
</dbReference>
<dbReference type="SMART" id="SM00267">
    <property type="entry name" value="GGDEF"/>
    <property type="match status" value="1"/>
</dbReference>
<feature type="domain" description="GGDEF" evidence="7">
    <location>
        <begin position="834"/>
        <end position="968"/>
    </location>
</feature>
<dbReference type="AlphaFoldDB" id="A0A2S6G8V3"/>
<keyword evidence="11" id="KW-1185">Reference proteome</keyword>
<dbReference type="PROSITE" id="PS50883">
    <property type="entry name" value="EAL"/>
    <property type="match status" value="1"/>
</dbReference>
<dbReference type="InterPro" id="IPR003018">
    <property type="entry name" value="GAF"/>
</dbReference>
<dbReference type="SMART" id="SM00091">
    <property type="entry name" value="PAS"/>
    <property type="match status" value="3"/>
</dbReference>
<keyword evidence="3" id="KW-1133">Transmembrane helix</keyword>
<dbReference type="EMBL" id="PTIU01000004">
    <property type="protein sequence ID" value="PPK55638.1"/>
    <property type="molecule type" value="Genomic_DNA"/>
</dbReference>
<dbReference type="Gene3D" id="3.20.20.450">
    <property type="entry name" value="EAL domain"/>
    <property type="match status" value="1"/>
</dbReference>
<dbReference type="RefSeq" id="WP_146082684.1">
    <property type="nucleotide sequence ID" value="NZ_PTIT01000004.1"/>
</dbReference>
<dbReference type="InterPro" id="IPR000700">
    <property type="entry name" value="PAS-assoc_C"/>
</dbReference>
<evidence type="ECO:0000259" key="6">
    <source>
        <dbReference type="PROSITE" id="PS50883"/>
    </source>
</evidence>
<dbReference type="OrthoDB" id="9176779at2"/>
<feature type="domain" description="EAL" evidence="6">
    <location>
        <begin position="977"/>
        <end position="1231"/>
    </location>
</feature>
<comment type="cofactor">
    <cofactor evidence="1">
        <name>Mg(2+)</name>
        <dbReference type="ChEBI" id="CHEBI:18420"/>
    </cofactor>
</comment>
<dbReference type="Proteomes" id="UP000239648">
    <property type="component" value="Unassembled WGS sequence"/>
</dbReference>
<dbReference type="NCBIfam" id="TIGR00229">
    <property type="entry name" value="sensory_box"/>
    <property type="match status" value="2"/>
</dbReference>
<protein>
    <submittedName>
        <fullName evidence="9">PAS domain S-box-containing protein/diguanylate cyclase (GGDEF)-like protein</fullName>
    </submittedName>
</protein>
<evidence type="ECO:0000313" key="9">
    <source>
        <dbReference type="EMBL" id="PPK55638.1"/>
    </source>
</evidence>
<dbReference type="InterPro" id="IPR035965">
    <property type="entry name" value="PAS-like_dom_sf"/>
</dbReference>
<evidence type="ECO:0000259" key="4">
    <source>
        <dbReference type="PROSITE" id="PS50112"/>
    </source>
</evidence>
<dbReference type="InterPro" id="IPR029787">
    <property type="entry name" value="Nucleotide_cyclase"/>
</dbReference>
<dbReference type="NCBIfam" id="TIGR00254">
    <property type="entry name" value="GGDEF"/>
    <property type="match status" value="1"/>
</dbReference>
<dbReference type="InterPro" id="IPR043128">
    <property type="entry name" value="Rev_trsase/Diguanyl_cyclase"/>
</dbReference>
<dbReference type="Proteomes" id="UP000239446">
    <property type="component" value="Unassembled WGS sequence"/>
</dbReference>
<comment type="caution">
    <text evidence="9">The sequence shown here is derived from an EMBL/GenBank/DDBJ whole genome shotgun (WGS) entry which is preliminary data.</text>
</comment>
<dbReference type="PROSITE" id="PS50112">
    <property type="entry name" value="PAS"/>
    <property type="match status" value="1"/>
</dbReference>
<reference evidence="9 10" key="2">
    <citation type="submission" date="2018-02" db="EMBL/GenBank/DDBJ databases">
        <title>Subsurface microbial communities from deep shales in Ohio and West Virginia, USA.</title>
        <authorList>
            <person name="Wrighton K."/>
        </authorList>
    </citation>
    <scope>NUCLEOTIDE SEQUENCE [LARGE SCALE GENOMIC DNA]</scope>
    <source>
        <strain evidence="9 10">UTICA-S1B9</strain>
    </source>
</reference>
<dbReference type="Pfam" id="PF13426">
    <property type="entry name" value="PAS_9"/>
    <property type="match status" value="2"/>
</dbReference>
<dbReference type="PROSITE" id="PS50887">
    <property type="entry name" value="GGDEF"/>
    <property type="match status" value="1"/>
</dbReference>
<name>A0A2S6G8V3_9GAMM</name>
<feature type="transmembrane region" description="Helical" evidence="3">
    <location>
        <begin position="181"/>
        <end position="202"/>
    </location>
</feature>
<dbReference type="SUPFAM" id="SSF141868">
    <property type="entry name" value="EAL domain-like"/>
    <property type="match status" value="1"/>
</dbReference>
<dbReference type="EMBL" id="PTIT01000004">
    <property type="protein sequence ID" value="PPK52816.1"/>
    <property type="molecule type" value="Genomic_DNA"/>
</dbReference>
<dbReference type="Gene3D" id="3.30.70.270">
    <property type="match status" value="1"/>
</dbReference>
<dbReference type="InterPro" id="IPR013655">
    <property type="entry name" value="PAS_fold_3"/>
</dbReference>
<keyword evidence="3" id="KW-0812">Transmembrane</keyword>
<dbReference type="SUPFAM" id="SSF55073">
    <property type="entry name" value="Nucleotide cyclase"/>
    <property type="match status" value="1"/>
</dbReference>
<dbReference type="InterPro" id="IPR001610">
    <property type="entry name" value="PAC"/>
</dbReference>
<dbReference type="InterPro" id="IPR052155">
    <property type="entry name" value="Biofilm_reg_signaling"/>
</dbReference>
<evidence type="ECO:0000256" key="2">
    <source>
        <dbReference type="SAM" id="Coils"/>
    </source>
</evidence>
<evidence type="ECO:0000313" key="10">
    <source>
        <dbReference type="Proteomes" id="UP000239446"/>
    </source>
</evidence>
<accession>A0A2S6G8V3</accession>
<feature type="coiled-coil region" evidence="2">
    <location>
        <begin position="198"/>
        <end position="225"/>
    </location>
</feature>
<keyword evidence="2" id="KW-0175">Coiled coil</keyword>
<dbReference type="Pfam" id="PF00563">
    <property type="entry name" value="EAL"/>
    <property type="match status" value="1"/>
</dbReference>
<dbReference type="CDD" id="cd01948">
    <property type="entry name" value="EAL"/>
    <property type="match status" value="1"/>
</dbReference>